<dbReference type="PANTHER" id="PTHR32319">
    <property type="entry name" value="BACTERIAL HEMOLYSIN-LIKE PROTEIN"/>
    <property type="match status" value="1"/>
</dbReference>
<dbReference type="PIRSF" id="PIRSF005578">
    <property type="entry name" value="TlyA"/>
    <property type="match status" value="1"/>
</dbReference>
<dbReference type="GO" id="GO:0003723">
    <property type="term" value="F:RNA binding"/>
    <property type="evidence" value="ECO:0007669"/>
    <property type="project" value="UniProtKB-KW"/>
</dbReference>
<sequence>MRHRLDQELVARGLARTRAQARDLILRGEVFVAGQAAAKPSQPVAADTEITITGDSAHYVSRGALKLIAGLDAFGFDPAGCVAIDVGASTGGFTQVLLERGAAKVYAVDVGRDQLHEELGEDPRVTKLESTDIRDLTADTVQEPVTALVADVSFISLKKALPAVLDLTAPGAWLVALVKPQFEVGREAVGKGGIVRDSVQRQTAADDIAAWIGARQGWRLSGIVESPISGGDGNKEFLLGATRHG</sequence>
<keyword evidence="5" id="KW-0489">Methyltransferase</keyword>
<evidence type="ECO:0000256" key="2">
    <source>
        <dbReference type="ARBA" id="ARBA00029460"/>
    </source>
</evidence>
<evidence type="ECO:0000313" key="6">
    <source>
        <dbReference type="Proteomes" id="UP000033187"/>
    </source>
</evidence>
<feature type="domain" description="RNA-binding S4" evidence="4">
    <location>
        <begin position="3"/>
        <end position="68"/>
    </location>
</feature>
<dbReference type="InterPro" id="IPR004538">
    <property type="entry name" value="Hemolysin_A/TlyA"/>
</dbReference>
<dbReference type="InterPro" id="IPR036986">
    <property type="entry name" value="S4_RNA-bd_sf"/>
</dbReference>
<dbReference type="Pfam" id="PF01728">
    <property type="entry name" value="FtsJ"/>
    <property type="match status" value="1"/>
</dbReference>
<dbReference type="InterPro" id="IPR002877">
    <property type="entry name" value="RNA_MeTrfase_FtsJ_dom"/>
</dbReference>
<dbReference type="PROSITE" id="PS50889">
    <property type="entry name" value="S4"/>
    <property type="match status" value="1"/>
</dbReference>
<dbReference type="Gene3D" id="3.10.290.10">
    <property type="entry name" value="RNA-binding S4 domain"/>
    <property type="match status" value="1"/>
</dbReference>
<dbReference type="EC" id="2.1.1.227" evidence="5"/>
<dbReference type="CDD" id="cd00165">
    <property type="entry name" value="S4"/>
    <property type="match status" value="1"/>
</dbReference>
<dbReference type="InterPro" id="IPR047048">
    <property type="entry name" value="TlyA"/>
</dbReference>
<dbReference type="NCBIfam" id="TIGR00478">
    <property type="entry name" value="tly"/>
    <property type="match status" value="1"/>
</dbReference>
<dbReference type="Gene3D" id="3.40.50.150">
    <property type="entry name" value="Vaccinia Virus protein VP39"/>
    <property type="match status" value="1"/>
</dbReference>
<dbReference type="AlphaFoldDB" id="A0A0D6JCQ7"/>
<dbReference type="EMBL" id="LN829119">
    <property type="protein sequence ID" value="CPR17092.1"/>
    <property type="molecule type" value="Genomic_DNA"/>
</dbReference>
<dbReference type="SUPFAM" id="SSF53335">
    <property type="entry name" value="S-adenosyl-L-methionine-dependent methyltransferases"/>
    <property type="match status" value="1"/>
</dbReference>
<dbReference type="KEGG" id="fiy:BN1229_v1_1100"/>
<evidence type="ECO:0000313" key="5">
    <source>
        <dbReference type="EMBL" id="CPR17092.1"/>
    </source>
</evidence>
<proteinExistence type="inferred from homology"/>
<evidence type="ECO:0000256" key="3">
    <source>
        <dbReference type="PROSITE-ProRule" id="PRU00182"/>
    </source>
</evidence>
<keyword evidence="5" id="KW-0808">Transferase</keyword>
<organism evidence="5 6">
    <name type="scientific">Candidatus Filomicrobium marinum</name>
    <dbReference type="NCBI Taxonomy" id="1608628"/>
    <lineage>
        <taxon>Bacteria</taxon>
        <taxon>Pseudomonadati</taxon>
        <taxon>Pseudomonadota</taxon>
        <taxon>Alphaproteobacteria</taxon>
        <taxon>Hyphomicrobiales</taxon>
        <taxon>Hyphomicrobiaceae</taxon>
        <taxon>Filomicrobium</taxon>
    </lineage>
</organism>
<keyword evidence="1 3" id="KW-0694">RNA-binding</keyword>
<evidence type="ECO:0000256" key="1">
    <source>
        <dbReference type="ARBA" id="ARBA00022884"/>
    </source>
</evidence>
<dbReference type="CDD" id="cd02440">
    <property type="entry name" value="AdoMet_MTases"/>
    <property type="match status" value="1"/>
</dbReference>
<dbReference type="Proteomes" id="UP000033187">
    <property type="component" value="Chromosome 1"/>
</dbReference>
<dbReference type="EC" id="2.1.1.226" evidence="5"/>
<dbReference type="OrthoDB" id="9784736at2"/>
<keyword evidence="6" id="KW-1185">Reference proteome</keyword>
<gene>
    <name evidence="5" type="primary">tlyA</name>
    <name evidence="5" type="ORF">YBN1229_v1_1100</name>
</gene>
<reference evidence="6" key="1">
    <citation type="submission" date="2015-02" db="EMBL/GenBank/DDBJ databases">
        <authorList>
            <person name="Chooi Y.-H."/>
        </authorList>
    </citation>
    <scope>NUCLEOTIDE SEQUENCE [LARGE SCALE GENOMIC DNA]</scope>
    <source>
        <strain evidence="6">strain Y</strain>
    </source>
</reference>
<evidence type="ECO:0000259" key="4">
    <source>
        <dbReference type="SMART" id="SM00363"/>
    </source>
</evidence>
<dbReference type="GO" id="GO:0032259">
    <property type="term" value="P:methylation"/>
    <property type="evidence" value="ECO:0007669"/>
    <property type="project" value="UniProtKB-KW"/>
</dbReference>
<accession>A0A0D6JCQ7</accession>
<name>A0A0D6JCQ7_9HYPH</name>
<dbReference type="InterPro" id="IPR029063">
    <property type="entry name" value="SAM-dependent_MTases_sf"/>
</dbReference>
<dbReference type="GO" id="GO:0008168">
    <property type="term" value="F:methyltransferase activity"/>
    <property type="evidence" value="ECO:0007669"/>
    <property type="project" value="UniProtKB-KW"/>
</dbReference>
<comment type="similarity">
    <text evidence="2">Belongs to the TlyA family.</text>
</comment>
<dbReference type="KEGG" id="fil:BN1229_v1_1099"/>
<dbReference type="InterPro" id="IPR002942">
    <property type="entry name" value="S4_RNA-bd"/>
</dbReference>
<dbReference type="SMART" id="SM00363">
    <property type="entry name" value="S4"/>
    <property type="match status" value="1"/>
</dbReference>
<protein>
    <submittedName>
        <fullName evidence="5">16S/23S rRNA (Cytidine-2'-O)-methyltransferase TlyA</fullName>
        <ecNumber evidence="5">2.1.1.226</ecNumber>
        <ecNumber evidence="5">2.1.1.227</ecNumber>
    </submittedName>
</protein>
<dbReference type="PANTHER" id="PTHR32319:SF0">
    <property type="entry name" value="BACTERIAL HEMOLYSIN-LIKE PROTEIN"/>
    <property type="match status" value="1"/>
</dbReference>
<dbReference type="Pfam" id="PF01479">
    <property type="entry name" value="S4"/>
    <property type="match status" value="1"/>
</dbReference>
<dbReference type="SUPFAM" id="SSF55174">
    <property type="entry name" value="Alpha-L RNA-binding motif"/>
    <property type="match status" value="1"/>
</dbReference>
<dbReference type="RefSeq" id="WP_046477189.1">
    <property type="nucleotide sequence ID" value="NZ_LN829118.1"/>
</dbReference>